<evidence type="ECO:0000256" key="1">
    <source>
        <dbReference type="ARBA" id="ARBA00006739"/>
    </source>
</evidence>
<feature type="domain" description="Glycosyltransferase 2-like" evidence="4">
    <location>
        <begin position="5"/>
        <end position="168"/>
    </location>
</feature>
<dbReference type="EMBL" id="MFKF01000107">
    <property type="protein sequence ID" value="OGG54304.1"/>
    <property type="molecule type" value="Genomic_DNA"/>
</dbReference>
<dbReference type="GO" id="GO:0016757">
    <property type="term" value="F:glycosyltransferase activity"/>
    <property type="evidence" value="ECO:0007669"/>
    <property type="project" value="UniProtKB-KW"/>
</dbReference>
<dbReference type="InterPro" id="IPR050834">
    <property type="entry name" value="Glycosyltransf_2"/>
</dbReference>
<protein>
    <recommendedName>
        <fullName evidence="4">Glycosyltransferase 2-like domain-containing protein</fullName>
    </recommendedName>
</protein>
<accession>A0A1F6CYQ7</accession>
<evidence type="ECO:0000259" key="4">
    <source>
        <dbReference type="Pfam" id="PF00535"/>
    </source>
</evidence>
<evidence type="ECO:0000313" key="6">
    <source>
        <dbReference type="Proteomes" id="UP000178606"/>
    </source>
</evidence>
<dbReference type="InterPro" id="IPR001173">
    <property type="entry name" value="Glyco_trans_2-like"/>
</dbReference>
<dbReference type="Gene3D" id="3.40.50.720">
    <property type="entry name" value="NAD(P)-binding Rossmann-like Domain"/>
    <property type="match status" value="1"/>
</dbReference>
<keyword evidence="3" id="KW-0808">Transferase</keyword>
<reference evidence="5 6" key="1">
    <citation type="journal article" date="2016" name="Nat. Commun.">
        <title>Thousands of microbial genomes shed light on interconnected biogeochemical processes in an aquifer system.</title>
        <authorList>
            <person name="Anantharaman K."/>
            <person name="Brown C.T."/>
            <person name="Hug L.A."/>
            <person name="Sharon I."/>
            <person name="Castelle C.J."/>
            <person name="Probst A.J."/>
            <person name="Thomas B.C."/>
            <person name="Singh A."/>
            <person name="Wilkins M.J."/>
            <person name="Karaoz U."/>
            <person name="Brodie E.L."/>
            <person name="Williams K.H."/>
            <person name="Hubbard S.S."/>
            <person name="Banfield J.F."/>
        </authorList>
    </citation>
    <scope>NUCLEOTIDE SEQUENCE [LARGE SCALE GENOMIC DNA]</scope>
    <source>
        <strain evidence="6">RIFCSPLOWO2_12_FULL_64_10</strain>
    </source>
</reference>
<sequence>MSLISVILPAYNAAATLPEAVETLLRQTFSDLEIVLVDDGSQDDTGRVIQRLTSADPRIRPVPSPHTGLIGALNLGLTHARGDLIARMDADDLAHPDRLRLQAQLLHDRPDVAVASCLIECFPAAAVREGFRIYADWLNRLIEPDDIAREIFIESPLCHPSVLLRRRDLSDVGGYQDRGWAEDYDLWLRLHLSGRRFAKVPRVLLSWRERPDRLTRADGRYSIENFLRAKAHYLAAGPLARTRAAILWGAGQTGRRLAKHLAREGIALLACIDIDPAKIGRRLRGAPICPPDALPGLLWAHGQPTVLSAVSSRGARDLIRGRLTSLGLVEGADFLCVA</sequence>
<dbReference type="InterPro" id="IPR029044">
    <property type="entry name" value="Nucleotide-diphossugar_trans"/>
</dbReference>
<proteinExistence type="inferred from homology"/>
<dbReference type="AlphaFoldDB" id="A0A1F6CYQ7"/>
<organism evidence="5 6">
    <name type="scientific">Handelsmanbacteria sp. (strain RIFCSPLOWO2_12_FULL_64_10)</name>
    <dbReference type="NCBI Taxonomy" id="1817868"/>
    <lineage>
        <taxon>Bacteria</taxon>
        <taxon>Candidatus Handelsmaniibacteriota</taxon>
    </lineage>
</organism>
<keyword evidence="2" id="KW-0328">Glycosyltransferase</keyword>
<dbReference type="CDD" id="cd00761">
    <property type="entry name" value="Glyco_tranf_GTA_type"/>
    <property type="match status" value="1"/>
</dbReference>
<comment type="caution">
    <text evidence="5">The sequence shown here is derived from an EMBL/GenBank/DDBJ whole genome shotgun (WGS) entry which is preliminary data.</text>
</comment>
<dbReference type="InterPro" id="IPR036291">
    <property type="entry name" value="NAD(P)-bd_dom_sf"/>
</dbReference>
<evidence type="ECO:0000313" key="5">
    <source>
        <dbReference type="EMBL" id="OGG54304.1"/>
    </source>
</evidence>
<dbReference type="Proteomes" id="UP000178606">
    <property type="component" value="Unassembled WGS sequence"/>
</dbReference>
<dbReference type="PANTHER" id="PTHR43685:SF5">
    <property type="entry name" value="GLYCOSYLTRANSFERASE EPSE-RELATED"/>
    <property type="match status" value="1"/>
</dbReference>
<dbReference type="Gene3D" id="3.90.550.10">
    <property type="entry name" value="Spore Coat Polysaccharide Biosynthesis Protein SpsA, Chain A"/>
    <property type="match status" value="1"/>
</dbReference>
<dbReference type="SUPFAM" id="SSF51735">
    <property type="entry name" value="NAD(P)-binding Rossmann-fold domains"/>
    <property type="match status" value="1"/>
</dbReference>
<evidence type="ECO:0000256" key="3">
    <source>
        <dbReference type="ARBA" id="ARBA00022679"/>
    </source>
</evidence>
<dbReference type="SUPFAM" id="SSF53448">
    <property type="entry name" value="Nucleotide-diphospho-sugar transferases"/>
    <property type="match status" value="1"/>
</dbReference>
<evidence type="ECO:0000256" key="2">
    <source>
        <dbReference type="ARBA" id="ARBA00022676"/>
    </source>
</evidence>
<gene>
    <name evidence="5" type="ORF">A3F84_14745</name>
</gene>
<name>A0A1F6CYQ7_HANXR</name>
<dbReference type="PANTHER" id="PTHR43685">
    <property type="entry name" value="GLYCOSYLTRANSFERASE"/>
    <property type="match status" value="1"/>
</dbReference>
<dbReference type="Pfam" id="PF00535">
    <property type="entry name" value="Glycos_transf_2"/>
    <property type="match status" value="1"/>
</dbReference>
<comment type="similarity">
    <text evidence="1">Belongs to the glycosyltransferase 2 family.</text>
</comment>